<dbReference type="AlphaFoldDB" id="L5JT26"/>
<dbReference type="PROSITE" id="PS51746">
    <property type="entry name" value="PPM_2"/>
    <property type="match status" value="1"/>
</dbReference>
<dbReference type="InParanoid" id="L5JT26"/>
<feature type="region of interest" description="Disordered" evidence="1">
    <location>
        <begin position="290"/>
        <end position="313"/>
    </location>
</feature>
<evidence type="ECO:0000313" key="3">
    <source>
        <dbReference type="EMBL" id="ELK02450.1"/>
    </source>
</evidence>
<dbReference type="STRING" id="9402.L5JT26"/>
<feature type="region of interest" description="Disordered" evidence="1">
    <location>
        <begin position="352"/>
        <end position="375"/>
    </location>
</feature>
<accession>L5JT26</accession>
<evidence type="ECO:0000256" key="1">
    <source>
        <dbReference type="SAM" id="MobiDB-lite"/>
    </source>
</evidence>
<gene>
    <name evidence="3" type="ORF">PAL_GLEAN10022333</name>
</gene>
<dbReference type="InterPro" id="IPR015655">
    <property type="entry name" value="PP2C"/>
</dbReference>
<dbReference type="Gene3D" id="3.60.40.10">
    <property type="entry name" value="PPM-type phosphatase domain"/>
    <property type="match status" value="1"/>
</dbReference>
<dbReference type="GO" id="GO:0004722">
    <property type="term" value="F:protein serine/threonine phosphatase activity"/>
    <property type="evidence" value="ECO:0007669"/>
    <property type="project" value="InterPro"/>
</dbReference>
<sequence>MLTRVKSAVANFMGGIMAGSSGSEHGGGGCGGSDLPLRFPYGRPEFLGLSQDEVECSADHIARPILILKETRRLPWATGYAEVINAGKSTHNEDQASCEVLTVKKKAGAITSTPNRNSTKRRSSLPNGEGLQLKENSESEGVSCHYWSLFDGHAGSGAAVVASRLLQHHITEQLQDIVDILKNSAVLPPTCLGEEPENTPANSRTLTRAASLRGGVGAPGSPSTPPTRFFTEKKIPHECLVIGALESAFKEMDLQIERERSSYNISGGCTALIVICLLGKLYVANAGDSSLTPKLHQDEDVKGSGNDIAQGEGDKMVAHDNKGGIEKAEGVSQEVGGKPGERVSQMPGWQRLSDAAEETGNGVTPSGYGNREAIR</sequence>
<dbReference type="InterPro" id="IPR036457">
    <property type="entry name" value="PPM-type-like_dom_sf"/>
</dbReference>
<dbReference type="PANTHER" id="PTHR47992">
    <property type="entry name" value="PROTEIN PHOSPHATASE"/>
    <property type="match status" value="1"/>
</dbReference>
<reference evidence="4" key="1">
    <citation type="journal article" date="2013" name="Science">
        <title>Comparative analysis of bat genomes provides insight into the evolution of flight and immunity.</title>
        <authorList>
            <person name="Zhang G."/>
            <person name="Cowled C."/>
            <person name="Shi Z."/>
            <person name="Huang Z."/>
            <person name="Bishop-Lilly K.A."/>
            <person name="Fang X."/>
            <person name="Wynne J.W."/>
            <person name="Xiong Z."/>
            <person name="Baker M.L."/>
            <person name="Zhao W."/>
            <person name="Tachedjian M."/>
            <person name="Zhu Y."/>
            <person name="Zhou P."/>
            <person name="Jiang X."/>
            <person name="Ng J."/>
            <person name="Yang L."/>
            <person name="Wu L."/>
            <person name="Xiao J."/>
            <person name="Feng Y."/>
            <person name="Chen Y."/>
            <person name="Sun X."/>
            <person name="Zhang Y."/>
            <person name="Marsh G.A."/>
            <person name="Crameri G."/>
            <person name="Broder C.C."/>
            <person name="Frey K.G."/>
            <person name="Wang L.F."/>
            <person name="Wang J."/>
        </authorList>
    </citation>
    <scope>NUCLEOTIDE SEQUENCE [LARGE SCALE GENOMIC DNA]</scope>
</reference>
<dbReference type="InterPro" id="IPR001932">
    <property type="entry name" value="PPM-type_phosphatase-like_dom"/>
</dbReference>
<dbReference type="Proteomes" id="UP000010552">
    <property type="component" value="Unassembled WGS sequence"/>
</dbReference>
<protein>
    <submittedName>
        <fullName evidence="3">Protein phosphatase 1H</fullName>
    </submittedName>
</protein>
<feature type="region of interest" description="Disordered" evidence="1">
    <location>
        <begin position="328"/>
        <end position="347"/>
    </location>
</feature>
<dbReference type="EMBL" id="KB031122">
    <property type="protein sequence ID" value="ELK02450.1"/>
    <property type="molecule type" value="Genomic_DNA"/>
</dbReference>
<evidence type="ECO:0000313" key="4">
    <source>
        <dbReference type="Proteomes" id="UP000010552"/>
    </source>
</evidence>
<feature type="region of interest" description="Disordered" evidence="1">
    <location>
        <begin position="109"/>
        <end position="135"/>
    </location>
</feature>
<feature type="domain" description="PPM-type phosphatase" evidence="2">
    <location>
        <begin position="77"/>
        <end position="375"/>
    </location>
</feature>
<keyword evidence="4" id="KW-1185">Reference proteome</keyword>
<dbReference type="SUPFAM" id="SSF81606">
    <property type="entry name" value="PP2C-like"/>
    <property type="match status" value="1"/>
</dbReference>
<organism evidence="3 4">
    <name type="scientific">Pteropus alecto</name>
    <name type="common">Black flying fox</name>
    <dbReference type="NCBI Taxonomy" id="9402"/>
    <lineage>
        <taxon>Eukaryota</taxon>
        <taxon>Metazoa</taxon>
        <taxon>Chordata</taxon>
        <taxon>Craniata</taxon>
        <taxon>Vertebrata</taxon>
        <taxon>Euteleostomi</taxon>
        <taxon>Mammalia</taxon>
        <taxon>Eutheria</taxon>
        <taxon>Laurasiatheria</taxon>
        <taxon>Chiroptera</taxon>
        <taxon>Yinpterochiroptera</taxon>
        <taxon>Pteropodoidea</taxon>
        <taxon>Pteropodidae</taxon>
        <taxon>Pteropodinae</taxon>
        <taxon>Pteropus</taxon>
    </lineage>
</organism>
<dbReference type="Pfam" id="PF00481">
    <property type="entry name" value="PP2C"/>
    <property type="match status" value="1"/>
</dbReference>
<proteinExistence type="predicted"/>
<evidence type="ECO:0000259" key="2">
    <source>
        <dbReference type="PROSITE" id="PS51746"/>
    </source>
</evidence>
<name>L5JT26_PTEAL</name>
<dbReference type="FunCoup" id="L5JT26">
    <property type="interactions" value="1520"/>
</dbReference>